<sequence>MIYTGTFSGKFYGPGAAETGGTFFASNGPDAMLTGYFVGDRDPGLIDASLPLAAYTDPATFVLNSAHDPVYVDSNEELDFDPDTGQLVYKEVVGSAFVPFTIKASDIVAGTADDDRVYYETNQGDRQLSGWVHNIAPGNGEIELTYTSFAAFRTTYGSGPGSQQNDNFITFGNATPSALIPRTGSASYSGIALGGAELAGIGYDGTVHGTSDLTANFNAASFTSKLVLFTDEMTPRSIGTFLFNGNIYESGFGGNVSEYPTYSGQMVGDFYGPHADEYGYAWTVNYYTSAPGGALGNTLYGIAVGKKD</sequence>
<proteinExistence type="predicted"/>
<dbReference type="InterPro" id="IPR011250">
    <property type="entry name" value="OMP/PagP_B-barrel"/>
</dbReference>
<feature type="domain" description="Transferrin-binding protein B C-lobe/N-lobe beta-barrel" evidence="1">
    <location>
        <begin position="180"/>
        <end position="288"/>
    </location>
</feature>
<name>A0AAJ5XAU8_9SPHN</name>
<gene>
    <name evidence="2" type="ORF">P0Y56_03555</name>
</gene>
<dbReference type="EMBL" id="CP119316">
    <property type="protein sequence ID" value="WEK47374.1"/>
    <property type="molecule type" value="Genomic_DNA"/>
</dbReference>
<reference evidence="2" key="1">
    <citation type="submission" date="2023-03" db="EMBL/GenBank/DDBJ databases">
        <title>Andean soil-derived lignocellulolytic bacterial consortium as a source of novel taxa and putative plastic-active enzymes.</title>
        <authorList>
            <person name="Diaz-Garcia L."/>
            <person name="Chuvochina M."/>
            <person name="Feuerriegel G."/>
            <person name="Bunk B."/>
            <person name="Sproer C."/>
            <person name="Streit W.R."/>
            <person name="Rodriguez L.M."/>
            <person name="Overmann J."/>
            <person name="Jimenez D.J."/>
        </authorList>
    </citation>
    <scope>NUCLEOTIDE SEQUENCE</scope>
    <source>
        <strain evidence="2">MAG 26</strain>
    </source>
</reference>
<organism evidence="2 3">
    <name type="scientific">Candidatus Andeanibacterium colombiense</name>
    <dbReference type="NCBI Taxonomy" id="3121345"/>
    <lineage>
        <taxon>Bacteria</taxon>
        <taxon>Pseudomonadati</taxon>
        <taxon>Pseudomonadota</taxon>
        <taxon>Alphaproteobacteria</taxon>
        <taxon>Sphingomonadales</taxon>
        <taxon>Sphingomonadaceae</taxon>
        <taxon>Candidatus Andeanibacterium</taxon>
    </lineage>
</organism>
<evidence type="ECO:0000313" key="2">
    <source>
        <dbReference type="EMBL" id="WEK47374.1"/>
    </source>
</evidence>
<dbReference type="SUPFAM" id="SSF56925">
    <property type="entry name" value="OMPA-like"/>
    <property type="match status" value="1"/>
</dbReference>
<protein>
    <recommendedName>
        <fullName evidence="1">Transferrin-binding protein B C-lobe/N-lobe beta-barrel domain-containing protein</fullName>
    </recommendedName>
</protein>
<dbReference type="Gene3D" id="2.40.160.90">
    <property type="match status" value="2"/>
</dbReference>
<evidence type="ECO:0000259" key="1">
    <source>
        <dbReference type="Pfam" id="PF01298"/>
    </source>
</evidence>
<dbReference type="AlphaFoldDB" id="A0AAJ5XAU8"/>
<evidence type="ECO:0000313" key="3">
    <source>
        <dbReference type="Proteomes" id="UP001218362"/>
    </source>
</evidence>
<dbReference type="Pfam" id="PF01298">
    <property type="entry name" value="TbpB_B_D"/>
    <property type="match status" value="1"/>
</dbReference>
<dbReference type="InterPro" id="IPR001677">
    <property type="entry name" value="TbpB_B_D"/>
</dbReference>
<accession>A0AAJ5XAU8</accession>
<dbReference type="KEGG" id="acob:P0Y56_03555"/>
<dbReference type="Proteomes" id="UP001218362">
    <property type="component" value="Chromosome"/>
</dbReference>